<organism evidence="1 2">
    <name type="scientific">Meloidogyne enterolobii</name>
    <name type="common">Root-knot nematode worm</name>
    <name type="synonym">Meloidogyne mayaguensis</name>
    <dbReference type="NCBI Taxonomy" id="390850"/>
    <lineage>
        <taxon>Eukaryota</taxon>
        <taxon>Metazoa</taxon>
        <taxon>Ecdysozoa</taxon>
        <taxon>Nematoda</taxon>
        <taxon>Chromadorea</taxon>
        <taxon>Rhabditida</taxon>
        <taxon>Tylenchina</taxon>
        <taxon>Tylenchomorpha</taxon>
        <taxon>Tylenchoidea</taxon>
        <taxon>Meloidogynidae</taxon>
        <taxon>Meloidogyninae</taxon>
        <taxon>Meloidogyne</taxon>
    </lineage>
</organism>
<dbReference type="EMBL" id="CAJEWN010000832">
    <property type="protein sequence ID" value="CAD2190754.1"/>
    <property type="molecule type" value="Genomic_DNA"/>
</dbReference>
<gene>
    <name evidence="1" type="ORF">MENT_LOCUS43570</name>
</gene>
<reference evidence="1 2" key="1">
    <citation type="submission" date="2020-08" db="EMBL/GenBank/DDBJ databases">
        <authorList>
            <person name="Koutsovoulos G."/>
            <person name="Danchin GJ E."/>
        </authorList>
    </citation>
    <scope>NUCLEOTIDE SEQUENCE [LARGE SCALE GENOMIC DNA]</scope>
</reference>
<proteinExistence type="predicted"/>
<comment type="caution">
    <text evidence="1">The sequence shown here is derived from an EMBL/GenBank/DDBJ whole genome shotgun (WGS) entry which is preliminary data.</text>
</comment>
<sequence>MERISINETKKGCGDCETKACRKCLTHLCNDWKDNPYYCYSNHGANGVTECSDPDCHILELRNKKDNKNEYYQNCGNCPKTRSSLIGTLDELLGESLKENYNDDFQCADCNNGILCNTEKFIEEKLFCLERSLNDSMFVNGARVCEEKCFVSRNNLTGYVTQGCGSCPTNDTTECQECKEVYCNEESKVYKHCLADNDGICKTPFDAPCYLWRTPTNGVKKGCGICPFFTCKECNTHRCNNDQELPFYCFGFMASYKECSESICYVAKIEEKIRDKKIQQYHYDCGKCPSNILDLSPYIKTKETTFLNKFKNLDMSKMQCAECSNIPACNADTYFEKQMFCWEKDVKKWTPTKGRRVCGESCFIGVDAIEMGFVQGCGSCPSHTEKCSNCNTPYCNERNILPTIKCNYNIPKTKLYKKKVKKCHPMYTHCYVAKDKFGRVEQNCGLCPSEYKKCLNCNDKDLCNTEKALNDSTMI</sequence>
<accession>A0A6V7WUL6</accession>
<evidence type="ECO:0000313" key="2">
    <source>
        <dbReference type="Proteomes" id="UP000580250"/>
    </source>
</evidence>
<protein>
    <submittedName>
        <fullName evidence="1">Uncharacterized protein</fullName>
    </submittedName>
</protein>
<dbReference type="Proteomes" id="UP000580250">
    <property type="component" value="Unassembled WGS sequence"/>
</dbReference>
<name>A0A6V7WUL6_MELEN</name>
<dbReference type="AlphaFoldDB" id="A0A6V7WUL6"/>
<dbReference type="OrthoDB" id="5891381at2759"/>
<evidence type="ECO:0000313" key="1">
    <source>
        <dbReference type="EMBL" id="CAD2190754.1"/>
    </source>
</evidence>